<dbReference type="InterPro" id="IPR036286">
    <property type="entry name" value="LexA/Signal_pep-like_sf"/>
</dbReference>
<dbReference type="SUPFAM" id="SSF51306">
    <property type="entry name" value="LexA/Signal peptidase"/>
    <property type="match status" value="1"/>
</dbReference>
<dbReference type="EMBL" id="CP051685">
    <property type="protein sequence ID" value="QJE02516.1"/>
    <property type="molecule type" value="Genomic_DNA"/>
</dbReference>
<dbReference type="KEGG" id="mfy:HH212_22905"/>
<keyword evidence="2" id="KW-1185">Reference proteome</keyword>
<dbReference type="AlphaFoldDB" id="A0A7Z2ZUC2"/>
<proteinExistence type="predicted"/>
<name>A0A7Z2ZUC2_9BURK</name>
<evidence type="ECO:0008006" key="3">
    <source>
        <dbReference type="Google" id="ProtNLM"/>
    </source>
</evidence>
<organism evidence="1 2">
    <name type="scientific">Massilia forsythiae</name>
    <dbReference type="NCBI Taxonomy" id="2728020"/>
    <lineage>
        <taxon>Bacteria</taxon>
        <taxon>Pseudomonadati</taxon>
        <taxon>Pseudomonadota</taxon>
        <taxon>Betaproteobacteria</taxon>
        <taxon>Burkholderiales</taxon>
        <taxon>Oxalobacteraceae</taxon>
        <taxon>Telluria group</taxon>
        <taxon>Massilia</taxon>
    </lineage>
</organism>
<dbReference type="RefSeq" id="WP_170204600.1">
    <property type="nucleotide sequence ID" value="NZ_CP051685.1"/>
</dbReference>
<reference evidence="1 2" key="1">
    <citation type="submission" date="2020-04" db="EMBL/GenBank/DDBJ databases">
        <title>Genome sequencing of novel species.</title>
        <authorList>
            <person name="Heo J."/>
            <person name="Kim S.-J."/>
            <person name="Kim J.-S."/>
            <person name="Hong S.-B."/>
            <person name="Kwon S.-W."/>
        </authorList>
    </citation>
    <scope>NUCLEOTIDE SEQUENCE [LARGE SCALE GENOMIC DNA]</scope>
    <source>
        <strain evidence="1 2">GN2-R2</strain>
    </source>
</reference>
<evidence type="ECO:0000313" key="1">
    <source>
        <dbReference type="EMBL" id="QJE02516.1"/>
    </source>
</evidence>
<evidence type="ECO:0000313" key="2">
    <source>
        <dbReference type="Proteomes" id="UP000502415"/>
    </source>
</evidence>
<accession>A0A7Z2ZUC2</accession>
<dbReference type="Proteomes" id="UP000502415">
    <property type="component" value="Chromosome"/>
</dbReference>
<protein>
    <recommendedName>
        <fullName evidence="3">Peptidase S24/S26A/S26B/S26C domain-containing protein</fullName>
    </recommendedName>
</protein>
<sequence length="182" mass="19088">MKSKGKRQANLKAGNAYAYPVQEFLLLVEGLDAAAIAAACEQGGAVEGGVPPAWAGLPNRMSTFLAQAEQAMPPAADDIASASIVAGDFAREQDGRVFARGNAMNARGVRDGDELKTLADVEPCEGDLVILERAGFGRLLRELRFLGGAALLCSGNPEQPAVPLRDGELSQLRVVVPTERGD</sequence>
<gene>
    <name evidence="1" type="ORF">HH212_22905</name>
</gene>